<keyword evidence="13" id="KW-1185">Reference proteome</keyword>
<evidence type="ECO:0000256" key="2">
    <source>
        <dbReference type="ARBA" id="ARBA00007069"/>
    </source>
</evidence>
<keyword evidence="7 8" id="KW-0472">Membrane</keyword>
<feature type="transmembrane region" description="Helical" evidence="8">
    <location>
        <begin position="55"/>
        <end position="78"/>
    </location>
</feature>
<dbReference type="STRING" id="306540.SAMN05421839_10346"/>
<accession>A0A1I5LXN8</accession>
<evidence type="ECO:0000256" key="3">
    <source>
        <dbReference type="ARBA" id="ARBA00022448"/>
    </source>
</evidence>
<keyword evidence="5 8" id="KW-0812">Transmembrane</keyword>
<name>A0A1I5LXN8_9BACI</name>
<dbReference type="SUPFAM" id="SSF161098">
    <property type="entry name" value="MetI-like"/>
    <property type="match status" value="1"/>
</dbReference>
<evidence type="ECO:0000256" key="8">
    <source>
        <dbReference type="RuleBase" id="RU363032"/>
    </source>
</evidence>
<dbReference type="PANTHER" id="PTHR30450">
    <property type="entry name" value="ABC TRANSPORTER PERMEASE"/>
    <property type="match status" value="1"/>
</dbReference>
<dbReference type="AlphaFoldDB" id="A0A1I5LXN8"/>
<evidence type="ECO:0000313" key="10">
    <source>
        <dbReference type="EMBL" id="GEM00934.1"/>
    </source>
</evidence>
<dbReference type="Gene3D" id="1.10.3720.10">
    <property type="entry name" value="MetI-like"/>
    <property type="match status" value="1"/>
</dbReference>
<evidence type="ECO:0000256" key="7">
    <source>
        <dbReference type="ARBA" id="ARBA00023136"/>
    </source>
</evidence>
<sequence length="219" mass="23876">MMAFIERWGITIVEATFATFQMVTISLFFSILIGLPLGVLLVISRTNGNGHIWLYRVLNIVINTIRSVPFIILLFALLPFTRVIVGTSMGVKGVIVPLVIFTAPYLARLMESSLLEVDQGVIEAYQAMGIKPLHIIWHVMIREAKSSIILGVTIAVIGLIGATAMAGLVGAGGLGDVAYRFGHVRYQPEVMYVTIVILIILIQGIQSLGNVLSQKAKKD</sequence>
<feature type="transmembrane region" description="Helical" evidence="8">
    <location>
        <begin position="20"/>
        <end position="43"/>
    </location>
</feature>
<dbReference type="CDD" id="cd06261">
    <property type="entry name" value="TM_PBP2"/>
    <property type="match status" value="1"/>
</dbReference>
<dbReference type="EMBL" id="BJWI01000003">
    <property type="protein sequence ID" value="GEM00934.1"/>
    <property type="molecule type" value="Genomic_DNA"/>
</dbReference>
<feature type="transmembrane region" description="Helical" evidence="8">
    <location>
        <begin position="190"/>
        <end position="212"/>
    </location>
</feature>
<dbReference type="FunFam" id="1.10.3720.10:FF:000002">
    <property type="entry name" value="D-methionine ABC transporter permease MetI"/>
    <property type="match status" value="1"/>
</dbReference>
<organism evidence="11 12">
    <name type="scientific">Halolactibacillus halophilus</name>
    <dbReference type="NCBI Taxonomy" id="306540"/>
    <lineage>
        <taxon>Bacteria</taxon>
        <taxon>Bacillati</taxon>
        <taxon>Bacillota</taxon>
        <taxon>Bacilli</taxon>
        <taxon>Bacillales</taxon>
        <taxon>Bacillaceae</taxon>
        <taxon>Halolactibacillus</taxon>
    </lineage>
</organism>
<dbReference type="PANTHER" id="PTHR30450:SF14">
    <property type="entry name" value="TRANSPORTER, PERMEASE PROTEIN, PUTATIVE-RELATED"/>
    <property type="match status" value="1"/>
</dbReference>
<reference evidence="11 12" key="1">
    <citation type="submission" date="2016-10" db="EMBL/GenBank/DDBJ databases">
        <authorList>
            <person name="de Groot N.N."/>
        </authorList>
    </citation>
    <scope>NUCLEOTIDE SEQUENCE [LARGE SCALE GENOMIC DNA]</scope>
    <source>
        <strain evidence="11 12">DSM 17073</strain>
    </source>
</reference>
<evidence type="ECO:0000256" key="5">
    <source>
        <dbReference type="ARBA" id="ARBA00022692"/>
    </source>
</evidence>
<evidence type="ECO:0000256" key="1">
    <source>
        <dbReference type="ARBA" id="ARBA00004651"/>
    </source>
</evidence>
<proteinExistence type="inferred from homology"/>
<dbReference type="GO" id="GO:0005886">
    <property type="term" value="C:plasma membrane"/>
    <property type="evidence" value="ECO:0007669"/>
    <property type="project" value="UniProtKB-SubCell"/>
</dbReference>
<dbReference type="Pfam" id="PF00528">
    <property type="entry name" value="BPD_transp_1"/>
    <property type="match status" value="1"/>
</dbReference>
<dbReference type="PROSITE" id="PS50928">
    <property type="entry name" value="ABC_TM1"/>
    <property type="match status" value="1"/>
</dbReference>
<feature type="transmembrane region" description="Helical" evidence="8">
    <location>
        <begin position="148"/>
        <end position="170"/>
    </location>
</feature>
<keyword evidence="6 8" id="KW-1133">Transmembrane helix</keyword>
<dbReference type="Proteomes" id="UP000242243">
    <property type="component" value="Unassembled WGS sequence"/>
</dbReference>
<dbReference type="InterPro" id="IPR000515">
    <property type="entry name" value="MetI-like"/>
</dbReference>
<dbReference type="InterPro" id="IPR035906">
    <property type="entry name" value="MetI-like_sf"/>
</dbReference>
<comment type="subcellular location">
    <subcellularLocation>
        <location evidence="1 8">Cell membrane</location>
        <topology evidence="1 8">Multi-pass membrane protein</topology>
    </subcellularLocation>
</comment>
<feature type="domain" description="ABC transmembrane type-1" evidence="9">
    <location>
        <begin position="16"/>
        <end position="209"/>
    </location>
</feature>
<evidence type="ECO:0000313" key="12">
    <source>
        <dbReference type="Proteomes" id="UP000242243"/>
    </source>
</evidence>
<dbReference type="Proteomes" id="UP000321547">
    <property type="component" value="Unassembled WGS sequence"/>
</dbReference>
<gene>
    <name evidence="10" type="ORF">HHA03_04660</name>
    <name evidence="11" type="ORF">SAMN05421839_10346</name>
</gene>
<dbReference type="EMBL" id="FOXC01000003">
    <property type="protein sequence ID" value="SFP02144.1"/>
    <property type="molecule type" value="Genomic_DNA"/>
</dbReference>
<dbReference type="InterPro" id="IPR051322">
    <property type="entry name" value="AA_ABC_Transporter_Permease"/>
</dbReference>
<dbReference type="RefSeq" id="WP_373863172.1">
    <property type="nucleotide sequence ID" value="NZ_BJWI01000003.1"/>
</dbReference>
<reference evidence="10 13" key="2">
    <citation type="submission" date="2019-07" db="EMBL/GenBank/DDBJ databases">
        <title>Whole genome shotgun sequence of Halolactibacillus halophilus NBRC 100868.</title>
        <authorList>
            <person name="Hosoyama A."/>
            <person name="Uohara A."/>
            <person name="Ohji S."/>
            <person name="Ichikawa N."/>
        </authorList>
    </citation>
    <scope>NUCLEOTIDE SEQUENCE [LARGE SCALE GENOMIC DNA]</scope>
    <source>
        <strain evidence="10 13">NBRC 100868</strain>
    </source>
</reference>
<feature type="transmembrane region" description="Helical" evidence="8">
    <location>
        <begin position="84"/>
        <end position="107"/>
    </location>
</feature>
<comment type="similarity">
    <text evidence="2">Belongs to the binding-protein-dependent transport system permease family. CysTW subfamily.</text>
</comment>
<evidence type="ECO:0000259" key="9">
    <source>
        <dbReference type="PROSITE" id="PS50928"/>
    </source>
</evidence>
<evidence type="ECO:0000313" key="13">
    <source>
        <dbReference type="Proteomes" id="UP000321547"/>
    </source>
</evidence>
<protein>
    <submittedName>
        <fullName evidence="10">ABC transporter permease</fullName>
    </submittedName>
    <submittedName>
        <fullName evidence="11">D-methionine transport system permease protein</fullName>
    </submittedName>
</protein>
<evidence type="ECO:0000313" key="11">
    <source>
        <dbReference type="EMBL" id="SFP02144.1"/>
    </source>
</evidence>
<dbReference type="GO" id="GO:0048473">
    <property type="term" value="P:D-methionine transmembrane transport"/>
    <property type="evidence" value="ECO:0007669"/>
    <property type="project" value="TreeGrafter"/>
</dbReference>
<keyword evidence="4" id="KW-1003">Cell membrane</keyword>
<keyword evidence="3 8" id="KW-0813">Transport</keyword>
<evidence type="ECO:0000256" key="6">
    <source>
        <dbReference type="ARBA" id="ARBA00022989"/>
    </source>
</evidence>
<evidence type="ECO:0000256" key="4">
    <source>
        <dbReference type="ARBA" id="ARBA00022475"/>
    </source>
</evidence>